<evidence type="ECO:0000256" key="1">
    <source>
        <dbReference type="SAM" id="Phobius"/>
    </source>
</evidence>
<dbReference type="GeneID" id="75913597"/>
<dbReference type="AlphaFoldDB" id="A0AAD5EAX0"/>
<keyword evidence="1" id="KW-0472">Membrane</keyword>
<dbReference type="RefSeq" id="XP_051445607.1">
    <property type="nucleotide sequence ID" value="XM_051588252.1"/>
</dbReference>
<protein>
    <submittedName>
        <fullName evidence="2">Uncharacterized protein</fullName>
    </submittedName>
</protein>
<name>A0AAD5EAX0_UMBRA</name>
<sequence length="67" mass="7950">MVISKKPEEARSILLQSRHSCQTFHKALFSLVFTQFSLFVIYIKKKRKIVYESYISIKILERLVDSI</sequence>
<accession>A0AAD5EAX0</accession>
<keyword evidence="3" id="KW-1185">Reference proteome</keyword>
<evidence type="ECO:0000313" key="3">
    <source>
        <dbReference type="Proteomes" id="UP001206595"/>
    </source>
</evidence>
<comment type="caution">
    <text evidence="2">The sequence shown here is derived from an EMBL/GenBank/DDBJ whole genome shotgun (WGS) entry which is preliminary data.</text>
</comment>
<reference evidence="2" key="2">
    <citation type="journal article" date="2022" name="Proc. Natl. Acad. Sci. U.S.A.">
        <title>Diploid-dominant life cycles characterize the early evolution of Fungi.</title>
        <authorList>
            <person name="Amses K.R."/>
            <person name="Simmons D.R."/>
            <person name="Longcore J.E."/>
            <person name="Mondo S.J."/>
            <person name="Seto K."/>
            <person name="Jeronimo G.H."/>
            <person name="Bonds A.E."/>
            <person name="Quandt C.A."/>
            <person name="Davis W.J."/>
            <person name="Chang Y."/>
            <person name="Federici B.A."/>
            <person name="Kuo A."/>
            <person name="LaButti K."/>
            <person name="Pangilinan J."/>
            <person name="Andreopoulos W."/>
            <person name="Tritt A."/>
            <person name="Riley R."/>
            <person name="Hundley H."/>
            <person name="Johnson J."/>
            <person name="Lipzen A."/>
            <person name="Barry K."/>
            <person name="Lang B.F."/>
            <person name="Cuomo C.A."/>
            <person name="Buchler N.E."/>
            <person name="Grigoriev I.V."/>
            <person name="Spatafora J.W."/>
            <person name="Stajich J.E."/>
            <person name="James T.Y."/>
        </authorList>
    </citation>
    <scope>NUCLEOTIDE SEQUENCE</scope>
    <source>
        <strain evidence="2">AG</strain>
    </source>
</reference>
<keyword evidence="1" id="KW-1133">Transmembrane helix</keyword>
<feature type="transmembrane region" description="Helical" evidence="1">
    <location>
        <begin position="24"/>
        <end position="43"/>
    </location>
</feature>
<keyword evidence="1" id="KW-0812">Transmembrane</keyword>
<dbReference type="EMBL" id="MU620911">
    <property type="protein sequence ID" value="KAI8580603.1"/>
    <property type="molecule type" value="Genomic_DNA"/>
</dbReference>
<proteinExistence type="predicted"/>
<dbReference type="Proteomes" id="UP001206595">
    <property type="component" value="Unassembled WGS sequence"/>
</dbReference>
<organism evidence="2 3">
    <name type="scientific">Umbelopsis ramanniana AG</name>
    <dbReference type="NCBI Taxonomy" id="1314678"/>
    <lineage>
        <taxon>Eukaryota</taxon>
        <taxon>Fungi</taxon>
        <taxon>Fungi incertae sedis</taxon>
        <taxon>Mucoromycota</taxon>
        <taxon>Mucoromycotina</taxon>
        <taxon>Umbelopsidomycetes</taxon>
        <taxon>Umbelopsidales</taxon>
        <taxon>Umbelopsidaceae</taxon>
        <taxon>Umbelopsis</taxon>
    </lineage>
</organism>
<reference evidence="2" key="1">
    <citation type="submission" date="2021-06" db="EMBL/GenBank/DDBJ databases">
        <authorList>
            <consortium name="DOE Joint Genome Institute"/>
            <person name="Mondo S.J."/>
            <person name="Amses K.R."/>
            <person name="Simmons D.R."/>
            <person name="Longcore J.E."/>
            <person name="Seto K."/>
            <person name="Alves G.H."/>
            <person name="Bonds A.E."/>
            <person name="Quandt C.A."/>
            <person name="Davis W.J."/>
            <person name="Chang Y."/>
            <person name="Letcher P.M."/>
            <person name="Powell M.J."/>
            <person name="Kuo A."/>
            <person name="Labutti K."/>
            <person name="Pangilinan J."/>
            <person name="Andreopoulos W."/>
            <person name="Tritt A."/>
            <person name="Riley R."/>
            <person name="Hundley H."/>
            <person name="Johnson J."/>
            <person name="Lipzen A."/>
            <person name="Barry K."/>
            <person name="Berbee M.L."/>
            <person name="Buchler N.E."/>
            <person name="Grigoriev I.V."/>
            <person name="Spatafora J.W."/>
            <person name="Stajich J.E."/>
            <person name="James T.Y."/>
        </authorList>
    </citation>
    <scope>NUCLEOTIDE SEQUENCE</scope>
    <source>
        <strain evidence="2">AG</strain>
    </source>
</reference>
<gene>
    <name evidence="2" type="ORF">K450DRAFT_236400</name>
</gene>
<evidence type="ECO:0000313" key="2">
    <source>
        <dbReference type="EMBL" id="KAI8580603.1"/>
    </source>
</evidence>